<organism evidence="2 3">
    <name type="scientific">Penstemon smallii</name>
    <dbReference type="NCBI Taxonomy" id="265156"/>
    <lineage>
        <taxon>Eukaryota</taxon>
        <taxon>Viridiplantae</taxon>
        <taxon>Streptophyta</taxon>
        <taxon>Embryophyta</taxon>
        <taxon>Tracheophyta</taxon>
        <taxon>Spermatophyta</taxon>
        <taxon>Magnoliopsida</taxon>
        <taxon>eudicotyledons</taxon>
        <taxon>Gunneridae</taxon>
        <taxon>Pentapetalae</taxon>
        <taxon>asterids</taxon>
        <taxon>lamiids</taxon>
        <taxon>Lamiales</taxon>
        <taxon>Plantaginaceae</taxon>
        <taxon>Cheloneae</taxon>
        <taxon>Penstemon</taxon>
    </lineage>
</organism>
<keyword evidence="1" id="KW-0472">Membrane</keyword>
<keyword evidence="1" id="KW-1133">Transmembrane helix</keyword>
<dbReference type="EMBL" id="JBJXBP010000003">
    <property type="protein sequence ID" value="KAL3838873.1"/>
    <property type="molecule type" value="Genomic_DNA"/>
</dbReference>
<dbReference type="AlphaFoldDB" id="A0ABD3TRM4"/>
<reference evidence="2 3" key="1">
    <citation type="submission" date="2024-12" db="EMBL/GenBank/DDBJ databases">
        <title>The unique morphological basis and parallel evolutionary history of personate flowers in Penstemon.</title>
        <authorList>
            <person name="Depatie T.H."/>
            <person name="Wessinger C.A."/>
        </authorList>
    </citation>
    <scope>NUCLEOTIDE SEQUENCE [LARGE SCALE GENOMIC DNA]</scope>
    <source>
        <strain evidence="2">WTNN_2</strain>
        <tissue evidence="2">Leaf</tissue>
    </source>
</reference>
<evidence type="ECO:0000313" key="2">
    <source>
        <dbReference type="EMBL" id="KAL3838873.1"/>
    </source>
</evidence>
<evidence type="ECO:0000313" key="3">
    <source>
        <dbReference type="Proteomes" id="UP001634393"/>
    </source>
</evidence>
<gene>
    <name evidence="2" type="ORF">ACJIZ3_023464</name>
</gene>
<comment type="caution">
    <text evidence="2">The sequence shown here is derived from an EMBL/GenBank/DDBJ whole genome shotgun (WGS) entry which is preliminary data.</text>
</comment>
<keyword evidence="3" id="KW-1185">Reference proteome</keyword>
<feature type="transmembrane region" description="Helical" evidence="1">
    <location>
        <begin position="12"/>
        <end position="28"/>
    </location>
</feature>
<keyword evidence="1" id="KW-0812">Transmembrane</keyword>
<proteinExistence type="predicted"/>
<dbReference type="Proteomes" id="UP001634393">
    <property type="component" value="Unassembled WGS sequence"/>
</dbReference>
<evidence type="ECO:0000256" key="1">
    <source>
        <dbReference type="SAM" id="Phobius"/>
    </source>
</evidence>
<evidence type="ECO:0008006" key="4">
    <source>
        <dbReference type="Google" id="ProtNLM"/>
    </source>
</evidence>
<accession>A0ABD3TRM4</accession>
<protein>
    <recommendedName>
        <fullName evidence="4">NADH dehydrogenase subunit 5</fullName>
    </recommendedName>
</protein>
<sequence length="38" mass="4581">MYQNDVKLNYMIFNFKLVPLAIFSFWSLDSISSLQPFY</sequence>
<name>A0ABD3TRM4_9LAMI</name>